<feature type="transmembrane region" description="Helical" evidence="1">
    <location>
        <begin position="12"/>
        <end position="33"/>
    </location>
</feature>
<reference evidence="2" key="1">
    <citation type="submission" date="2016-10" db="EMBL/GenBank/DDBJ databases">
        <authorList>
            <person name="de Groot N.N."/>
        </authorList>
    </citation>
    <scope>NUCLEOTIDE SEQUENCE</scope>
</reference>
<dbReference type="NCBIfam" id="TIGR02532">
    <property type="entry name" value="IV_pilin_GFxxxE"/>
    <property type="match status" value="1"/>
</dbReference>
<organism evidence="2">
    <name type="scientific">hydrothermal vent metagenome</name>
    <dbReference type="NCBI Taxonomy" id="652676"/>
    <lineage>
        <taxon>unclassified sequences</taxon>
        <taxon>metagenomes</taxon>
        <taxon>ecological metagenomes</taxon>
    </lineage>
</organism>
<dbReference type="PROSITE" id="PS00409">
    <property type="entry name" value="PROKAR_NTER_METHYL"/>
    <property type="match status" value="1"/>
</dbReference>
<dbReference type="Gene3D" id="3.55.40.10">
    <property type="entry name" value="minor pseudopilin epsh domain"/>
    <property type="match status" value="1"/>
</dbReference>
<proteinExistence type="predicted"/>
<dbReference type="InterPro" id="IPR045584">
    <property type="entry name" value="Pilin-like"/>
</dbReference>
<keyword evidence="1" id="KW-1133">Transmembrane helix</keyword>
<dbReference type="Pfam" id="PF07963">
    <property type="entry name" value="N_methyl"/>
    <property type="match status" value="1"/>
</dbReference>
<dbReference type="InterPro" id="IPR012902">
    <property type="entry name" value="N_methyl_site"/>
</dbReference>
<dbReference type="AlphaFoldDB" id="A0A1W1DC93"/>
<evidence type="ECO:0000313" key="2">
    <source>
        <dbReference type="EMBL" id="SFV78057.1"/>
    </source>
</evidence>
<dbReference type="EMBL" id="FPHQ01000282">
    <property type="protein sequence ID" value="SFV78057.1"/>
    <property type="molecule type" value="Genomic_DNA"/>
</dbReference>
<evidence type="ECO:0000256" key="1">
    <source>
        <dbReference type="SAM" id="Phobius"/>
    </source>
</evidence>
<name>A0A1W1DC93_9ZZZZ</name>
<dbReference type="SUPFAM" id="SSF54523">
    <property type="entry name" value="Pili subunits"/>
    <property type="match status" value="1"/>
</dbReference>
<protein>
    <recommendedName>
        <fullName evidence="3">General secretion pathway GspH domain-containing protein</fullName>
    </recommendedName>
</protein>
<keyword evidence="1" id="KW-0812">Transmembrane</keyword>
<sequence length="139" mass="15336">MTSPTGSKGFSLIEIVVALLIIALVSSILSLSINAGRSTTVESYYAQLNAQIRQASELSQLKNIEIHLKLSENQFQTLYFDKQTKEWIPTAQIDSVDLNGINLTTDVDLIKIHPNGFITPAELILRANDDTKTFNIGSE</sequence>
<accession>A0A1W1DC93</accession>
<keyword evidence="1" id="KW-0472">Membrane</keyword>
<gene>
    <name evidence="2" type="ORF">MNB_SUP05-10-580</name>
</gene>
<evidence type="ECO:0008006" key="3">
    <source>
        <dbReference type="Google" id="ProtNLM"/>
    </source>
</evidence>